<reference evidence="5" key="1">
    <citation type="submission" date="2021-03" db="EMBL/GenBank/DDBJ databases">
        <title>Revisited historic fungal species revealed as producer of novel bioactive compounds through whole genome sequencing and comparative genomics.</title>
        <authorList>
            <person name="Vignolle G.A."/>
            <person name="Hochenegger N."/>
            <person name="Mach R.L."/>
            <person name="Mach-Aigner A.R."/>
            <person name="Javad Rahimi M."/>
            <person name="Salim K.A."/>
            <person name="Chan C.M."/>
            <person name="Lim L.B.L."/>
            <person name="Cai F."/>
            <person name="Druzhinina I.S."/>
            <person name="U'Ren J.M."/>
            <person name="Derntl C."/>
        </authorList>
    </citation>
    <scope>NUCLEOTIDE SEQUENCE</scope>
    <source>
        <strain evidence="5">TUCIM 5799</strain>
    </source>
</reference>
<gene>
    <name evidence="5" type="ORF">JX265_010292</name>
</gene>
<evidence type="ECO:0000313" key="6">
    <source>
        <dbReference type="Proteomes" id="UP000829685"/>
    </source>
</evidence>
<dbReference type="EMBL" id="JAFIMR010000033">
    <property type="protein sequence ID" value="KAI1859843.1"/>
    <property type="molecule type" value="Genomic_DNA"/>
</dbReference>
<protein>
    <recommendedName>
        <fullName evidence="4">Carrier domain-containing protein</fullName>
    </recommendedName>
</protein>
<dbReference type="GO" id="GO:0016874">
    <property type="term" value="F:ligase activity"/>
    <property type="evidence" value="ECO:0007669"/>
    <property type="project" value="UniProtKB-KW"/>
</dbReference>
<dbReference type="Gene3D" id="1.10.1200.10">
    <property type="entry name" value="ACP-like"/>
    <property type="match status" value="1"/>
</dbReference>
<dbReference type="InterPro" id="IPR001242">
    <property type="entry name" value="Condensation_dom"/>
</dbReference>
<dbReference type="Gene3D" id="3.30.559.30">
    <property type="entry name" value="Nonribosomal peptide synthetase, condensation domain"/>
    <property type="match status" value="2"/>
</dbReference>
<evidence type="ECO:0000256" key="2">
    <source>
        <dbReference type="ARBA" id="ARBA00022553"/>
    </source>
</evidence>
<dbReference type="PROSITE" id="PS00455">
    <property type="entry name" value="AMP_BINDING"/>
    <property type="match status" value="1"/>
</dbReference>
<dbReference type="PROSITE" id="PS50075">
    <property type="entry name" value="CARRIER"/>
    <property type="match status" value="1"/>
</dbReference>
<dbReference type="InterPro" id="IPR023213">
    <property type="entry name" value="CAT-like_dom_sf"/>
</dbReference>
<evidence type="ECO:0000256" key="1">
    <source>
        <dbReference type="ARBA" id="ARBA00022450"/>
    </source>
</evidence>
<keyword evidence="2" id="KW-0597">Phosphoprotein</keyword>
<evidence type="ECO:0000256" key="3">
    <source>
        <dbReference type="ARBA" id="ARBA00022598"/>
    </source>
</evidence>
<dbReference type="Pfam" id="PF00668">
    <property type="entry name" value="Condensation"/>
    <property type="match status" value="1"/>
</dbReference>
<feature type="domain" description="Carrier" evidence="4">
    <location>
        <begin position="781"/>
        <end position="857"/>
    </location>
</feature>
<proteinExistence type="predicted"/>
<dbReference type="SUPFAM" id="SSF56801">
    <property type="entry name" value="Acetyl-CoA synthetase-like"/>
    <property type="match status" value="1"/>
</dbReference>
<name>A0A9P9WF11_9PEZI</name>
<dbReference type="Pfam" id="PF00550">
    <property type="entry name" value="PP-binding"/>
    <property type="match status" value="1"/>
</dbReference>
<dbReference type="PANTHER" id="PTHR45527:SF16">
    <property type="entry name" value="NONRIBOSOMAL PEPTIDE SYNTHASE ATNA-RELATED"/>
    <property type="match status" value="1"/>
</dbReference>
<accession>A0A9P9WF11</accession>
<dbReference type="InterPro" id="IPR045851">
    <property type="entry name" value="AMP-bd_C_sf"/>
</dbReference>
<dbReference type="Proteomes" id="UP000829685">
    <property type="component" value="Unassembled WGS sequence"/>
</dbReference>
<dbReference type="PANTHER" id="PTHR45527">
    <property type="entry name" value="NONRIBOSOMAL PEPTIDE SYNTHETASE"/>
    <property type="match status" value="1"/>
</dbReference>
<keyword evidence="1" id="KW-0596">Phosphopantetheine</keyword>
<dbReference type="SUPFAM" id="SSF47336">
    <property type="entry name" value="ACP-like"/>
    <property type="match status" value="1"/>
</dbReference>
<dbReference type="InterPro" id="IPR009081">
    <property type="entry name" value="PP-bd_ACP"/>
</dbReference>
<comment type="caution">
    <text evidence="5">The sequence shown here is derived from an EMBL/GenBank/DDBJ whole genome shotgun (WGS) entry which is preliminary data.</text>
</comment>
<dbReference type="NCBIfam" id="TIGR01733">
    <property type="entry name" value="AA-adenyl-dom"/>
    <property type="match status" value="1"/>
</dbReference>
<dbReference type="InterPro" id="IPR020845">
    <property type="entry name" value="AMP-binding_CS"/>
</dbReference>
<sequence>MGSQVDPSPSWENWDSCHVFTAKEYSSKSSGGKNFETIIVDESIDYEVVLSFCQDRQVSEMSLFKLAWGIVVGTYAGVEDVCFGIKTSRGQSILRCRLDAKQTTGSLLSSMEEVSLVVDGEKHGLSALASSTELFDTILSIQDHSSTMVTDAIQTNGGISADSPNVILEAQVHLQKGPIVIRYPQHIFSELRASRIARCFSTCILAIVANADERLQDLDILPPTDAVDIQTWNGKDLGTYKNCLHEVIRERMKEDPEAPAVSAWDGDLTYGELDVLSSRLASKLYNLGVHVGSSVAFLFQKSKWTVVSILAILKAGGAAVALNPEFPVERLKNILEFTQAPVLLVDCALEGMLCMSQKGVVELIVNESFFHQASDSPNETSEYVCSTVKPDDVAYIQFTSGSTGQPKGIVIEHCTYLANAVSQHEACHVNRCSRVLQFASHSFDAILVEILTPLLVGACICIPSEERRLNDLAGAMRDLRVNWMGVTPTLAKIISPKDVPALKTLCTWGEAASSDMIETWADSVELINIYGPSENSVEATSHSWSRGIRDPSHMGKGMKAVNTWVVRIDNREKLTPIGAIGELVLQGPTVARGYLHDEARNAVAFKAEVPWIPPTTNSYRMYYTGDLVRYTPDGSLEFCGRRDTQVKIRGHRVELGEIEHHINQSNSGNYLQSVAEVVRPIYRPTQKILIAFICESRNAAASIESLLQPTSDAFRIKAMSIKSYLTKYLPSHFIPSIFLPLTYIPTAASGKADRHRLRTMVESLSEVELMEYSSHALPAKEKGSEKEILIARLWAQILGVDENAITPGDNFFWLGGNSILAMRLAVAAREKGIAITVAQVLQHPRLQDIASTVKIEKIKEAVVKQHYGYNPFSTLYNVFAEDFVKRVVAPELGIAASNIKDIALATDYQIENLAWSSLKSRGGTNYVTFDFDVALEPDRVQAAIERLVSYHAILRTVYCVYRQRVYQVAVNQLAFDIVHSLHVENVDKTTASVMECDARQRLDITAALVKFWLLRGAHGRVMRLIIRASHLQYDGVTLIRWCNEFGLAYSGSNLLPKTSFPEYMNFAANHNANDACHYWRKLLDGSSMTNVFQHSSIPWKHVLNGQVETLIDTSLVHSHSDITIGTTIKAAWALVLAEMASSGDVVFGSVVWGRNAMFPGVEQVVGACIDNIPVRVRLGPGMTRLQLLQQIQEQYFEAVSFENFQYKRIVKECTDWRPWERLSTLVEYENLGEESSRFKLGREYGSFTVDEIRPPADRHDVTIYSMPMGEKQTFIALDFCRDIVPIAVAQRMLDRMVEHIRAFHDDHHVQVVLSPPDEIGLPHIPMSLGPSAGGNSNKLNEGGQRKKACDRLIPEDETNHTRVRQLVEKAWSSVLGCQQADLATCWANRVPFYNVWGNLIASYALARYYEREGSLVAAEDLLQNVDMQSQVALLFGQAKPMYYTD</sequence>
<dbReference type="CDD" id="cd05918">
    <property type="entry name" value="A_NRPS_SidN3_like"/>
    <property type="match status" value="1"/>
</dbReference>
<organism evidence="5 6">
    <name type="scientific">Neoarthrinium moseri</name>
    <dbReference type="NCBI Taxonomy" id="1658444"/>
    <lineage>
        <taxon>Eukaryota</taxon>
        <taxon>Fungi</taxon>
        <taxon>Dikarya</taxon>
        <taxon>Ascomycota</taxon>
        <taxon>Pezizomycotina</taxon>
        <taxon>Sordariomycetes</taxon>
        <taxon>Xylariomycetidae</taxon>
        <taxon>Amphisphaeriales</taxon>
        <taxon>Apiosporaceae</taxon>
        <taxon>Neoarthrinium</taxon>
    </lineage>
</organism>
<dbReference type="SUPFAM" id="SSF52777">
    <property type="entry name" value="CoA-dependent acyltransferases"/>
    <property type="match status" value="3"/>
</dbReference>
<keyword evidence="6" id="KW-1185">Reference proteome</keyword>
<dbReference type="Gene3D" id="3.40.50.12780">
    <property type="entry name" value="N-terminal domain of ligase-like"/>
    <property type="match status" value="1"/>
</dbReference>
<dbReference type="InterPro" id="IPR000873">
    <property type="entry name" value="AMP-dep_synth/lig_dom"/>
</dbReference>
<dbReference type="GO" id="GO:0044550">
    <property type="term" value="P:secondary metabolite biosynthetic process"/>
    <property type="evidence" value="ECO:0007669"/>
    <property type="project" value="TreeGrafter"/>
</dbReference>
<dbReference type="GO" id="GO:0031177">
    <property type="term" value="F:phosphopantetheine binding"/>
    <property type="evidence" value="ECO:0007669"/>
    <property type="project" value="TreeGrafter"/>
</dbReference>
<dbReference type="FunFam" id="3.30.300.30:FF:000015">
    <property type="entry name" value="Nonribosomal peptide synthase SidD"/>
    <property type="match status" value="1"/>
</dbReference>
<evidence type="ECO:0000313" key="5">
    <source>
        <dbReference type="EMBL" id="KAI1859843.1"/>
    </source>
</evidence>
<dbReference type="Pfam" id="PF00501">
    <property type="entry name" value="AMP-binding"/>
    <property type="match status" value="1"/>
</dbReference>
<dbReference type="InterPro" id="IPR042099">
    <property type="entry name" value="ANL_N_sf"/>
</dbReference>
<keyword evidence="3" id="KW-0436">Ligase</keyword>
<dbReference type="InterPro" id="IPR036736">
    <property type="entry name" value="ACP-like_sf"/>
</dbReference>
<dbReference type="Gene3D" id="3.30.559.10">
    <property type="entry name" value="Chloramphenicol acetyltransferase-like domain"/>
    <property type="match status" value="1"/>
</dbReference>
<evidence type="ECO:0000259" key="4">
    <source>
        <dbReference type="PROSITE" id="PS50075"/>
    </source>
</evidence>
<dbReference type="GO" id="GO:0043041">
    <property type="term" value="P:amino acid activation for nonribosomal peptide biosynthetic process"/>
    <property type="evidence" value="ECO:0007669"/>
    <property type="project" value="TreeGrafter"/>
</dbReference>
<dbReference type="GO" id="GO:0005737">
    <property type="term" value="C:cytoplasm"/>
    <property type="evidence" value="ECO:0007669"/>
    <property type="project" value="TreeGrafter"/>
</dbReference>
<dbReference type="Gene3D" id="3.30.300.30">
    <property type="match status" value="1"/>
</dbReference>
<dbReference type="InterPro" id="IPR010071">
    <property type="entry name" value="AA_adenyl_dom"/>
</dbReference>